<feature type="domain" description="Glutaminase A central" evidence="3">
    <location>
        <begin position="430"/>
        <end position="791"/>
    </location>
</feature>
<sequence>MRVVNWVWVVLAAVLSSTALAQGRFAGAGDANSNGVPNYSPLRPPAIPLAVRSPYTNVWSTTSGGSTLNSLRPTFWPGDPVGWEGIVTVDKVSYEYMGAAVQDLPFLPSFKSAVAQDVSFDSQYSNFTFLAGPVRVTASFFSPVVPRDTCRSSIPLSYLTTAVESTDGRPHRVGFYSDVDAAWIDEQSDDAITWDLYKSIVAVSGAGNAITSPDDLYSWIYQRKVQYVFGEQRDFPQWGNFSYSTSPMGATNFSFQSGHATSVRFGYVNRWFLADNVAPAFRGFGSRAPVFAFAHNFDSVTNASVRYTIGSIQDPVVKYLHRGGLAALTPWWKKCYGNLHEMIHFHWDDFDDARALGNAFEAQLKADVNAFYEGVEAPVCRSSTSSDNPWKADGTDQYGQEYVHGSDTAYGFPGTDSGSGVAVPLVSEAESYYAIVALSARQVMGAYVYAEPPEDPCGLAGSSGGGARAAGDPLVFQKEISSNGNTNTVDVLYPASPFFLYADPALLRRALQPLCEFQEAGLYPNGYCAHDLGARFPNATGHVEGDDEHMPVEESGDWVLMAYAYYRFGGDAEYLRAHYPLLRRFARYLVDFSLIPAAQLSTDDFAGALANQSNLALKGILGLQAMSAIARVVGEEGDAGEFSRTAVDYYGRWEEMAMDPAKNHTMLAYQWRSSWGLLYNLYMDKLLNLGIASGTLYDAQSAFYATVSQTYGVPLDSRHAYTKSDWQAWAAATSSATTRRLIVGALARWLNETATTGPFGDLFQAAGDGGYPPGQPAFRARPVVGGHFALLALARSGQRANATGADTAGSLFPRNGTQALPPPDGAAGVPGLPIPQPVSSGPKKKKTPSANKRVVERLGVGGAGMGA</sequence>
<evidence type="ECO:0000313" key="6">
    <source>
        <dbReference type="Proteomes" id="UP000294003"/>
    </source>
</evidence>
<dbReference type="Gene3D" id="1.50.10.10">
    <property type="match status" value="1"/>
</dbReference>
<evidence type="ECO:0000259" key="3">
    <source>
        <dbReference type="Pfam" id="PF16335"/>
    </source>
</evidence>
<feature type="region of interest" description="Disordered" evidence="1">
    <location>
        <begin position="803"/>
        <end position="867"/>
    </location>
</feature>
<gene>
    <name evidence="5" type="ORF">DL762_007491</name>
</gene>
<evidence type="ECO:0008006" key="7">
    <source>
        <dbReference type="Google" id="ProtNLM"/>
    </source>
</evidence>
<accession>A0ABY0H3I4</accession>
<feature type="signal peptide" evidence="2">
    <location>
        <begin position="1"/>
        <end position="21"/>
    </location>
</feature>
<organism evidence="5 6">
    <name type="scientific">Monosporascus cannonballus</name>
    <dbReference type="NCBI Taxonomy" id="155416"/>
    <lineage>
        <taxon>Eukaryota</taxon>
        <taxon>Fungi</taxon>
        <taxon>Dikarya</taxon>
        <taxon>Ascomycota</taxon>
        <taxon>Pezizomycotina</taxon>
        <taxon>Sordariomycetes</taxon>
        <taxon>Xylariomycetidae</taxon>
        <taxon>Xylariales</taxon>
        <taxon>Xylariales incertae sedis</taxon>
        <taxon>Monosporascus</taxon>
    </lineage>
</organism>
<dbReference type="SUPFAM" id="SSF48208">
    <property type="entry name" value="Six-hairpin glycosidases"/>
    <property type="match status" value="1"/>
</dbReference>
<dbReference type="PANTHER" id="PTHR31987">
    <property type="entry name" value="GLUTAMINASE A-RELATED"/>
    <property type="match status" value="1"/>
</dbReference>
<comment type="caution">
    <text evidence="5">The sequence shown here is derived from an EMBL/GenBank/DDBJ whole genome shotgun (WGS) entry which is preliminary data.</text>
</comment>
<name>A0ABY0H3I4_9PEZI</name>
<keyword evidence="2" id="KW-0732">Signal</keyword>
<evidence type="ECO:0000256" key="1">
    <source>
        <dbReference type="SAM" id="MobiDB-lite"/>
    </source>
</evidence>
<dbReference type="EMBL" id="QJNS01000278">
    <property type="protein sequence ID" value="RYO80743.1"/>
    <property type="molecule type" value="Genomic_DNA"/>
</dbReference>
<dbReference type="InterPro" id="IPR033433">
    <property type="entry name" value="GtaA_N"/>
</dbReference>
<keyword evidence="6" id="KW-1185">Reference proteome</keyword>
<dbReference type="PANTHER" id="PTHR31987:SF1">
    <property type="entry name" value="GLUTAMINASE A"/>
    <property type="match status" value="1"/>
</dbReference>
<feature type="chain" id="PRO_5045148730" description="Glutaminase" evidence="2">
    <location>
        <begin position="22"/>
        <end position="867"/>
    </location>
</feature>
<feature type="domain" description="Glutaminase A N-terminal" evidence="4">
    <location>
        <begin position="125"/>
        <end position="367"/>
    </location>
</feature>
<dbReference type="Pfam" id="PF16335">
    <property type="entry name" value="GtaA_6_Hairpin"/>
    <property type="match status" value="1"/>
</dbReference>
<dbReference type="InterPro" id="IPR032514">
    <property type="entry name" value="GtaA_central"/>
</dbReference>
<dbReference type="InterPro" id="IPR052743">
    <property type="entry name" value="Glutaminase_GtaA"/>
</dbReference>
<protein>
    <recommendedName>
        <fullName evidence="7">Glutaminase</fullName>
    </recommendedName>
</protein>
<evidence type="ECO:0000259" key="4">
    <source>
        <dbReference type="Pfam" id="PF17168"/>
    </source>
</evidence>
<dbReference type="InterPro" id="IPR008928">
    <property type="entry name" value="6-hairpin_glycosidase_sf"/>
</dbReference>
<proteinExistence type="predicted"/>
<evidence type="ECO:0000256" key="2">
    <source>
        <dbReference type="SAM" id="SignalP"/>
    </source>
</evidence>
<dbReference type="InterPro" id="IPR012341">
    <property type="entry name" value="6hp_glycosidase-like_sf"/>
</dbReference>
<evidence type="ECO:0000313" key="5">
    <source>
        <dbReference type="EMBL" id="RYO80743.1"/>
    </source>
</evidence>
<dbReference type="Proteomes" id="UP000294003">
    <property type="component" value="Unassembled WGS sequence"/>
</dbReference>
<reference evidence="5 6" key="1">
    <citation type="submission" date="2018-06" db="EMBL/GenBank/DDBJ databases">
        <title>Complete Genomes of Monosporascus.</title>
        <authorList>
            <person name="Robinson A.J."/>
            <person name="Natvig D.O."/>
        </authorList>
    </citation>
    <scope>NUCLEOTIDE SEQUENCE [LARGE SCALE GENOMIC DNA]</scope>
    <source>
        <strain evidence="5 6">CBS 609.92</strain>
    </source>
</reference>
<dbReference type="Pfam" id="PF17168">
    <property type="entry name" value="DUF5127"/>
    <property type="match status" value="1"/>
</dbReference>